<feature type="region of interest" description="Disordered" evidence="1">
    <location>
        <begin position="74"/>
        <end position="97"/>
    </location>
</feature>
<proteinExistence type="predicted"/>
<dbReference type="Proteomes" id="UP001234178">
    <property type="component" value="Unassembled WGS sequence"/>
</dbReference>
<evidence type="ECO:0000256" key="1">
    <source>
        <dbReference type="SAM" id="MobiDB-lite"/>
    </source>
</evidence>
<organism evidence="2 3">
    <name type="scientific">Daphnia magna</name>
    <dbReference type="NCBI Taxonomy" id="35525"/>
    <lineage>
        <taxon>Eukaryota</taxon>
        <taxon>Metazoa</taxon>
        <taxon>Ecdysozoa</taxon>
        <taxon>Arthropoda</taxon>
        <taxon>Crustacea</taxon>
        <taxon>Branchiopoda</taxon>
        <taxon>Diplostraca</taxon>
        <taxon>Cladocera</taxon>
        <taxon>Anomopoda</taxon>
        <taxon>Daphniidae</taxon>
        <taxon>Daphnia</taxon>
    </lineage>
</organism>
<protein>
    <submittedName>
        <fullName evidence="2">Uncharacterized protein</fullName>
    </submittedName>
</protein>
<feature type="compositionally biased region" description="Basic and acidic residues" evidence="1">
    <location>
        <begin position="432"/>
        <end position="449"/>
    </location>
</feature>
<sequence length="477" mass="53995">MARDEQLRLFFSAVLVDAVAIEASIATTVVADQQQKEVFNFFQSFLDSEARSYTLWKELERTIPKGVFRRLRLTEPFPGQKKPDAKRPKPYSRPVPEVQSSVPLLSLEEKKQLEELNKTRAPHAAVIAAAQQAAQEAENKSKYILEASSIRKEKEKLRLREQALVTATQKTTVRVPLEPQPGPSRRRPTLLEKINQEIRAQMIPKPLPIETPVEGERNDVRIELIEAEPAEFIPPEYRSADPSPPPSSACLPPPPTCQPVTESSLRDFFSKTARSLWKELENTIPKGVFRRLRLPEPFPEQKKVENKRPKPYARPVPEAQKGVPLLNLEEQKQPEEFNKTRATNAAVIAAAQKAAQEAENKSKYILEASLIRKEKEKLRLREEALEKTTVQVPPEPQPGTSKQRPTLLEKINQDIRAQTIPKPLPLEESPEETPRSSKDRRKATAEKVLSKQFKKHGINTSEEEEAALKSPTSPYSA</sequence>
<evidence type="ECO:0000313" key="2">
    <source>
        <dbReference type="EMBL" id="KAK4037342.1"/>
    </source>
</evidence>
<keyword evidence="3" id="KW-1185">Reference proteome</keyword>
<feature type="compositionally biased region" description="Pro residues" evidence="1">
    <location>
        <begin position="242"/>
        <end position="257"/>
    </location>
</feature>
<name>A0ABR0B6N4_9CRUS</name>
<gene>
    <name evidence="2" type="ORF">OUZ56_029379</name>
</gene>
<dbReference type="EMBL" id="JAOYFB010000040">
    <property type="protein sequence ID" value="KAK4037342.1"/>
    <property type="molecule type" value="Genomic_DNA"/>
</dbReference>
<feature type="region of interest" description="Disordered" evidence="1">
    <location>
        <begin position="234"/>
        <end position="261"/>
    </location>
</feature>
<evidence type="ECO:0000313" key="3">
    <source>
        <dbReference type="Proteomes" id="UP001234178"/>
    </source>
</evidence>
<feature type="region of interest" description="Disordered" evidence="1">
    <location>
        <begin position="385"/>
        <end position="477"/>
    </location>
</feature>
<feature type="region of interest" description="Disordered" evidence="1">
    <location>
        <begin position="302"/>
        <end position="325"/>
    </location>
</feature>
<accession>A0ABR0B6N4</accession>
<comment type="caution">
    <text evidence="2">The sequence shown here is derived from an EMBL/GenBank/DDBJ whole genome shotgun (WGS) entry which is preliminary data.</text>
</comment>
<reference evidence="2 3" key="1">
    <citation type="journal article" date="2023" name="Nucleic Acids Res.">
        <title>The hologenome of Daphnia magna reveals possible DNA methylation and microbiome-mediated evolution of the host genome.</title>
        <authorList>
            <person name="Chaturvedi A."/>
            <person name="Li X."/>
            <person name="Dhandapani V."/>
            <person name="Marshall H."/>
            <person name="Kissane S."/>
            <person name="Cuenca-Cambronero M."/>
            <person name="Asole G."/>
            <person name="Calvet F."/>
            <person name="Ruiz-Romero M."/>
            <person name="Marangio P."/>
            <person name="Guigo R."/>
            <person name="Rago D."/>
            <person name="Mirbahai L."/>
            <person name="Eastwood N."/>
            <person name="Colbourne J.K."/>
            <person name="Zhou J."/>
            <person name="Mallon E."/>
            <person name="Orsini L."/>
        </authorList>
    </citation>
    <scope>NUCLEOTIDE SEQUENCE [LARGE SCALE GENOMIC DNA]</scope>
    <source>
        <strain evidence="2">LRV0_1</strain>
    </source>
</reference>